<reference evidence="8" key="1">
    <citation type="journal article" date="2020" name="Nat. Commun.">
        <title>Large-scale genome sequencing of mycorrhizal fungi provides insights into the early evolution of symbiotic traits.</title>
        <authorList>
            <person name="Miyauchi S."/>
            <person name="Kiss E."/>
            <person name="Kuo A."/>
            <person name="Drula E."/>
            <person name="Kohler A."/>
            <person name="Sanchez-Garcia M."/>
            <person name="Morin E."/>
            <person name="Andreopoulos B."/>
            <person name="Barry K.W."/>
            <person name="Bonito G."/>
            <person name="Buee M."/>
            <person name="Carver A."/>
            <person name="Chen C."/>
            <person name="Cichocki N."/>
            <person name="Clum A."/>
            <person name="Culley D."/>
            <person name="Crous P.W."/>
            <person name="Fauchery L."/>
            <person name="Girlanda M."/>
            <person name="Hayes R.D."/>
            <person name="Keri Z."/>
            <person name="LaButti K."/>
            <person name="Lipzen A."/>
            <person name="Lombard V."/>
            <person name="Magnuson J."/>
            <person name="Maillard F."/>
            <person name="Murat C."/>
            <person name="Nolan M."/>
            <person name="Ohm R.A."/>
            <person name="Pangilinan J."/>
            <person name="Pereira M.F."/>
            <person name="Perotto S."/>
            <person name="Peter M."/>
            <person name="Pfister S."/>
            <person name="Riley R."/>
            <person name="Sitrit Y."/>
            <person name="Stielow J.B."/>
            <person name="Szollosi G."/>
            <person name="Zifcakova L."/>
            <person name="Stursova M."/>
            <person name="Spatafora J.W."/>
            <person name="Tedersoo L."/>
            <person name="Vaario L.M."/>
            <person name="Yamada A."/>
            <person name="Yan M."/>
            <person name="Wang P."/>
            <person name="Xu J."/>
            <person name="Bruns T."/>
            <person name="Baldrian P."/>
            <person name="Vilgalys R."/>
            <person name="Dunand C."/>
            <person name="Henrissat B."/>
            <person name="Grigoriev I.V."/>
            <person name="Hibbett D."/>
            <person name="Nagy L.G."/>
            <person name="Martin F.M."/>
        </authorList>
    </citation>
    <scope>NUCLEOTIDE SEQUENCE</scope>
    <source>
        <strain evidence="8">UP504</strain>
    </source>
</reference>
<dbReference type="EMBL" id="MU128956">
    <property type="protein sequence ID" value="KAF9514875.1"/>
    <property type="molecule type" value="Genomic_DNA"/>
</dbReference>
<comment type="subcellular location">
    <subcellularLocation>
        <location evidence="1">Nucleus</location>
    </subcellularLocation>
</comment>
<dbReference type="Pfam" id="PF01585">
    <property type="entry name" value="G-patch"/>
    <property type="match status" value="1"/>
</dbReference>
<dbReference type="SMART" id="SM00443">
    <property type="entry name" value="G_patch"/>
    <property type="match status" value="1"/>
</dbReference>
<sequence>MSDRNWRQEDDREATDYDNYGGTRGRGGQDWRRNEDRTEGDWKRRRINDEGSLQNQGHNDDGYGGGGGGGGDEYYDDYAPPRGDRDAYGHRRTRAHPSEPSEHVIFLGLDPDFTESDLHAFLTSDGFTLENVTIIRDRATGMSKSFGFAQFTSIAEAQRFLEPNFPFVLVPPPSHAIGGTYPTDDGSRARRVKIDFSQSTNPADSGMRSRGPRGGDASNDGTRDIGSAHVSVILLRGLDVGSTLDIIADALRSSEGPGRKSAKGMKRIILAKHKVSKISLGFAFVEFVDVQSASMVLANTMSPTLFPNGFRISGKPVAASFAHLHSFHQLPPDYVRDETCIDATNALGGRESGYAKYWDDNAVISELVFEVEEAAQPAAKKPKEKKKERKDVVLKDDVIKPLAPTALKDSLAPISLSLKSSKPSDIGDPKRPVAAFKSALDFGDDTADSEADQTAATPPQPEDKTNSYRKVPPMIASKRVANDINKWNSAKGDLQSEQSLEPNTNTMRLTATVTSAPVTVSSIPASTTAPSGSKPKPPQGGGPEFEYADLKKMACLLCSRMFKSVEQLRRHNTESDLHKKNLADGALREVALVKAAAAREGVNTSTPQPEGDSAPKYRDRALERRVIYGQPDMPVPTPAIPLPARKFAEGPTPPPRAPTPPPVINPGDDENNVGNKLLKKMGWSSGSGLGVSGEGRLAPIPTALYAQGVGLGASKPKEIGNGSDPFDYSSSVKESVCRT</sequence>
<evidence type="ECO:0000256" key="1">
    <source>
        <dbReference type="ARBA" id="ARBA00004123"/>
    </source>
</evidence>
<proteinExistence type="predicted"/>
<organism evidence="8 9">
    <name type="scientific">Hydnum rufescens UP504</name>
    <dbReference type="NCBI Taxonomy" id="1448309"/>
    <lineage>
        <taxon>Eukaryota</taxon>
        <taxon>Fungi</taxon>
        <taxon>Dikarya</taxon>
        <taxon>Basidiomycota</taxon>
        <taxon>Agaricomycotina</taxon>
        <taxon>Agaricomycetes</taxon>
        <taxon>Cantharellales</taxon>
        <taxon>Hydnaceae</taxon>
        <taxon>Hydnum</taxon>
    </lineage>
</organism>
<evidence type="ECO:0000259" key="6">
    <source>
        <dbReference type="PROSITE" id="PS50102"/>
    </source>
</evidence>
<dbReference type="GO" id="GO:0003723">
    <property type="term" value="F:RNA binding"/>
    <property type="evidence" value="ECO:0007669"/>
    <property type="project" value="UniProtKB-UniRule"/>
</dbReference>
<gene>
    <name evidence="8" type="ORF">BS47DRAFT_1294617</name>
</gene>
<dbReference type="SUPFAM" id="SSF54928">
    <property type="entry name" value="RNA-binding domain, RBD"/>
    <property type="match status" value="1"/>
</dbReference>
<keyword evidence="9" id="KW-1185">Reference proteome</keyword>
<feature type="region of interest" description="Disordered" evidence="5">
    <location>
        <begin position="520"/>
        <end position="545"/>
    </location>
</feature>
<dbReference type="OrthoDB" id="29523at2759"/>
<dbReference type="GO" id="GO:0005634">
    <property type="term" value="C:nucleus"/>
    <property type="evidence" value="ECO:0007669"/>
    <property type="project" value="UniProtKB-SubCell"/>
</dbReference>
<dbReference type="PROSITE" id="PS50102">
    <property type="entry name" value="RRM"/>
    <property type="match status" value="1"/>
</dbReference>
<dbReference type="Pfam" id="PF00076">
    <property type="entry name" value="RRM_1"/>
    <property type="match status" value="1"/>
</dbReference>
<evidence type="ECO:0000256" key="5">
    <source>
        <dbReference type="SAM" id="MobiDB-lite"/>
    </source>
</evidence>
<evidence type="ECO:0000256" key="4">
    <source>
        <dbReference type="PROSITE-ProRule" id="PRU00176"/>
    </source>
</evidence>
<accession>A0A9P6B0R7</accession>
<dbReference type="Gene3D" id="3.30.70.330">
    <property type="match status" value="2"/>
</dbReference>
<dbReference type="InterPro" id="IPR035979">
    <property type="entry name" value="RBD_domain_sf"/>
</dbReference>
<feature type="compositionally biased region" description="Basic and acidic residues" evidence="5">
    <location>
        <begin position="1"/>
        <end position="10"/>
    </location>
</feature>
<keyword evidence="2 4" id="KW-0694">RNA-binding</keyword>
<dbReference type="PANTHER" id="PTHR13948">
    <property type="entry name" value="RNA-BINDING PROTEIN"/>
    <property type="match status" value="1"/>
</dbReference>
<feature type="region of interest" description="Disordered" evidence="5">
    <location>
        <begin position="195"/>
        <end position="223"/>
    </location>
</feature>
<dbReference type="GO" id="GO:0000398">
    <property type="term" value="P:mRNA splicing, via spliceosome"/>
    <property type="evidence" value="ECO:0007669"/>
    <property type="project" value="TreeGrafter"/>
</dbReference>
<protein>
    <recommendedName>
        <fullName evidence="10">RNA-binding protein</fullName>
    </recommendedName>
</protein>
<evidence type="ECO:0000256" key="3">
    <source>
        <dbReference type="ARBA" id="ARBA00023242"/>
    </source>
</evidence>
<dbReference type="Proteomes" id="UP000886523">
    <property type="component" value="Unassembled WGS sequence"/>
</dbReference>
<evidence type="ECO:0000313" key="9">
    <source>
        <dbReference type="Proteomes" id="UP000886523"/>
    </source>
</evidence>
<dbReference type="InterPro" id="IPR000504">
    <property type="entry name" value="RRM_dom"/>
</dbReference>
<evidence type="ECO:0000313" key="8">
    <source>
        <dbReference type="EMBL" id="KAF9514875.1"/>
    </source>
</evidence>
<feature type="domain" description="RRM" evidence="6">
    <location>
        <begin position="102"/>
        <end position="199"/>
    </location>
</feature>
<comment type="caution">
    <text evidence="8">The sequence shown here is derived from an EMBL/GenBank/DDBJ whole genome shotgun (WGS) entry which is preliminary data.</text>
</comment>
<feature type="region of interest" description="Disordered" evidence="5">
    <location>
        <begin position="1"/>
        <end position="99"/>
    </location>
</feature>
<feature type="region of interest" description="Disordered" evidence="5">
    <location>
        <begin position="716"/>
        <end position="739"/>
    </location>
</feature>
<dbReference type="InterPro" id="IPR012677">
    <property type="entry name" value="Nucleotide-bd_a/b_plait_sf"/>
</dbReference>
<dbReference type="SMART" id="SM00360">
    <property type="entry name" value="RRM"/>
    <property type="match status" value="2"/>
</dbReference>
<feature type="compositionally biased region" description="Pro residues" evidence="5">
    <location>
        <begin position="651"/>
        <end position="664"/>
    </location>
</feature>
<feature type="compositionally biased region" description="Basic and acidic residues" evidence="5">
    <location>
        <begin position="27"/>
        <end position="42"/>
    </location>
</feature>
<feature type="region of interest" description="Disordered" evidence="5">
    <location>
        <begin position="443"/>
        <end position="472"/>
    </location>
</feature>
<feature type="compositionally biased region" description="Gly residues" evidence="5">
    <location>
        <begin position="62"/>
        <end position="72"/>
    </location>
</feature>
<dbReference type="PROSITE" id="PS50174">
    <property type="entry name" value="G_PATCH"/>
    <property type="match status" value="1"/>
</dbReference>
<dbReference type="InterPro" id="IPR000467">
    <property type="entry name" value="G_patch_dom"/>
</dbReference>
<name>A0A9P6B0R7_9AGAM</name>
<feature type="compositionally biased region" description="Polar residues" evidence="5">
    <location>
        <begin position="728"/>
        <end position="739"/>
    </location>
</feature>
<dbReference type="PANTHER" id="PTHR13948:SF3">
    <property type="entry name" value="FI21118P1"/>
    <property type="match status" value="1"/>
</dbReference>
<evidence type="ECO:0000256" key="2">
    <source>
        <dbReference type="ARBA" id="ARBA00022884"/>
    </source>
</evidence>
<feature type="region of interest" description="Disordered" evidence="5">
    <location>
        <begin position="646"/>
        <end position="679"/>
    </location>
</feature>
<feature type="domain" description="G-patch" evidence="7">
    <location>
        <begin position="670"/>
        <end position="716"/>
    </location>
</feature>
<keyword evidence="3" id="KW-0539">Nucleus</keyword>
<dbReference type="AlphaFoldDB" id="A0A9P6B0R7"/>
<evidence type="ECO:0000259" key="7">
    <source>
        <dbReference type="PROSITE" id="PS50174"/>
    </source>
</evidence>
<evidence type="ECO:0008006" key="10">
    <source>
        <dbReference type="Google" id="ProtNLM"/>
    </source>
</evidence>